<name>A0A1U7NMP9_9FIRM</name>
<dbReference type="AlphaFoldDB" id="A0A1U7NMP9"/>
<reference evidence="1 2" key="1">
    <citation type="submission" date="2016-11" db="EMBL/GenBank/DDBJ databases">
        <title>Description of two novel members of the family Erysipelotrichaceae: Ileibacterium lipovorans gen. nov., sp. nov. and Dubosiella newyorkensis, gen. nov., sp. nov.</title>
        <authorList>
            <person name="Cox L.M."/>
            <person name="Sohn J."/>
            <person name="Tyrrell K.L."/>
            <person name="Citron D.M."/>
            <person name="Lawson P.A."/>
            <person name="Patel N.B."/>
            <person name="Iizumi T."/>
            <person name="Perez-Perez G.I."/>
            <person name="Goldstein E.J."/>
            <person name="Blaser M.J."/>
        </authorList>
    </citation>
    <scope>NUCLEOTIDE SEQUENCE [LARGE SCALE GENOMIC DNA]</scope>
    <source>
        <strain evidence="1 2">NYU-BL-A4</strain>
    </source>
</reference>
<accession>A0A1U7NMP9</accession>
<comment type="caution">
    <text evidence="1">The sequence shown here is derived from an EMBL/GenBank/DDBJ whole genome shotgun (WGS) entry which is preliminary data.</text>
</comment>
<keyword evidence="2" id="KW-1185">Reference proteome</keyword>
<dbReference type="EMBL" id="MPKA01000063">
    <property type="protein sequence ID" value="OLU46542.1"/>
    <property type="molecule type" value="Genomic_DNA"/>
</dbReference>
<dbReference type="Proteomes" id="UP000186705">
    <property type="component" value="Unassembled WGS sequence"/>
</dbReference>
<evidence type="ECO:0000313" key="1">
    <source>
        <dbReference type="EMBL" id="OLU46542.1"/>
    </source>
</evidence>
<dbReference type="STRING" id="1862672.BO225_05860"/>
<proteinExistence type="predicted"/>
<organism evidence="1 2">
    <name type="scientific">Dubosiella newyorkensis</name>
    <dbReference type="NCBI Taxonomy" id="1862672"/>
    <lineage>
        <taxon>Bacteria</taxon>
        <taxon>Bacillati</taxon>
        <taxon>Bacillota</taxon>
        <taxon>Erysipelotrichia</taxon>
        <taxon>Erysipelotrichales</taxon>
        <taxon>Erysipelotrichaceae</taxon>
        <taxon>Dubosiella</taxon>
    </lineage>
</organism>
<evidence type="ECO:0000313" key="2">
    <source>
        <dbReference type="Proteomes" id="UP000186705"/>
    </source>
</evidence>
<gene>
    <name evidence="1" type="ORF">BO225_05860</name>
</gene>
<protein>
    <recommendedName>
        <fullName evidence="3">Transcriptional regulator TetR C-terminal Firmicutes type domain-containing protein</fullName>
    </recommendedName>
</protein>
<evidence type="ECO:0008006" key="3">
    <source>
        <dbReference type="Google" id="ProtNLM"/>
    </source>
</evidence>
<sequence>MILEAILAFFECDREEEEAIVAYSKSTVAYLFFGWCDTWYKRGMKETPEQIKAIMDRQRAKL</sequence>